<dbReference type="PANTHER" id="PTHR38037">
    <property type="entry name" value="ZN_PROTEASE DOMAIN-CONTAINING PROTEIN"/>
    <property type="match status" value="1"/>
</dbReference>
<dbReference type="PANTHER" id="PTHR38037:SF2">
    <property type="entry name" value="ATP-DEPENDENT ZINC PROTEASE DOMAIN-CONTAINING PROTEIN-RELATED"/>
    <property type="match status" value="1"/>
</dbReference>
<dbReference type="Proteomes" id="UP001500604">
    <property type="component" value="Unassembled WGS sequence"/>
</dbReference>
<dbReference type="Pfam" id="PF05618">
    <property type="entry name" value="Zn_protease"/>
    <property type="match status" value="1"/>
</dbReference>
<name>A0ABP8VAC9_9GAMM</name>
<dbReference type="InterPro" id="IPR008503">
    <property type="entry name" value="Asp_endopeptidase"/>
</dbReference>
<evidence type="ECO:0000259" key="1">
    <source>
        <dbReference type="Pfam" id="PF05618"/>
    </source>
</evidence>
<comment type="caution">
    <text evidence="2">The sequence shown here is derived from an EMBL/GenBank/DDBJ whole genome shotgun (WGS) entry which is preliminary data.</text>
</comment>
<feature type="domain" description="Retropepsin-like aspartic endopeptidase" evidence="1">
    <location>
        <begin position="28"/>
        <end position="159"/>
    </location>
</feature>
<reference evidence="3" key="1">
    <citation type="journal article" date="2019" name="Int. J. Syst. Evol. Microbiol.">
        <title>The Global Catalogue of Microorganisms (GCM) 10K type strain sequencing project: providing services to taxonomists for standard genome sequencing and annotation.</title>
        <authorList>
            <consortium name="The Broad Institute Genomics Platform"/>
            <consortium name="The Broad Institute Genome Sequencing Center for Infectious Disease"/>
            <person name="Wu L."/>
            <person name="Ma J."/>
        </authorList>
    </citation>
    <scope>NUCLEOTIDE SEQUENCE [LARGE SCALE GENOMIC DNA]</scope>
    <source>
        <strain evidence="3">JCM 17805</strain>
    </source>
</reference>
<accession>A0ABP8VAC9</accession>
<dbReference type="InterPro" id="IPR021109">
    <property type="entry name" value="Peptidase_aspartic_dom_sf"/>
</dbReference>
<gene>
    <name evidence="2" type="ORF">GCM10023116_46100</name>
</gene>
<protein>
    <recommendedName>
        <fullName evidence="1">Retropepsin-like aspartic endopeptidase domain-containing protein</fullName>
    </recommendedName>
</protein>
<proteinExistence type="predicted"/>
<evidence type="ECO:0000313" key="2">
    <source>
        <dbReference type="EMBL" id="GAA4652326.1"/>
    </source>
</evidence>
<dbReference type="Gene3D" id="2.40.70.10">
    <property type="entry name" value="Acid Proteases"/>
    <property type="match status" value="1"/>
</dbReference>
<dbReference type="EMBL" id="BAABFL010000474">
    <property type="protein sequence ID" value="GAA4652326.1"/>
    <property type="molecule type" value="Genomic_DNA"/>
</dbReference>
<dbReference type="RefSeq" id="WP_345198867.1">
    <property type="nucleotide sequence ID" value="NZ_BAABFL010000474.1"/>
</dbReference>
<keyword evidence="3" id="KW-1185">Reference proteome</keyword>
<dbReference type="SUPFAM" id="SSF50630">
    <property type="entry name" value="Acid proteases"/>
    <property type="match status" value="1"/>
</dbReference>
<sequence length="165" mass="18535">MFLLTLMSEVTTGETTSACQHGDRYILGNREMTHQIDHHAVNLTTLIDSGSTLSSMDARDIEIKTHTNGSRWVYFNIPKDDHQAQMLRLVKPLKRYAWIQTHSGKPIKRPVIETAISLGPITTTTAFSLTERSAFNEKILLGKNTLDGIALIDPSNDYLLQHDCL</sequence>
<organism evidence="2 3">
    <name type="scientific">Kistimonas scapharcae</name>
    <dbReference type="NCBI Taxonomy" id="1036133"/>
    <lineage>
        <taxon>Bacteria</taxon>
        <taxon>Pseudomonadati</taxon>
        <taxon>Pseudomonadota</taxon>
        <taxon>Gammaproteobacteria</taxon>
        <taxon>Oceanospirillales</taxon>
        <taxon>Endozoicomonadaceae</taxon>
        <taxon>Kistimonas</taxon>
    </lineage>
</organism>
<evidence type="ECO:0000313" key="3">
    <source>
        <dbReference type="Proteomes" id="UP001500604"/>
    </source>
</evidence>